<evidence type="ECO:0000313" key="1">
    <source>
        <dbReference type="EMBL" id="SUJ22935.1"/>
    </source>
</evidence>
<dbReference type="Proteomes" id="UP000254893">
    <property type="component" value="Unassembled WGS sequence"/>
</dbReference>
<dbReference type="AlphaFoldDB" id="A0A380CKY3"/>
<dbReference type="EMBL" id="UGYW01000002">
    <property type="protein sequence ID" value="SUJ22935.1"/>
    <property type="molecule type" value="Genomic_DNA"/>
</dbReference>
<accession>A0A380CKY3</accession>
<name>A0A380CKY3_SPHSI</name>
<organism evidence="1 2">
    <name type="scientific">Sphingobacterium spiritivorum</name>
    <name type="common">Flavobacterium spiritivorum</name>
    <dbReference type="NCBI Taxonomy" id="258"/>
    <lineage>
        <taxon>Bacteria</taxon>
        <taxon>Pseudomonadati</taxon>
        <taxon>Bacteroidota</taxon>
        <taxon>Sphingobacteriia</taxon>
        <taxon>Sphingobacteriales</taxon>
        <taxon>Sphingobacteriaceae</taxon>
        <taxon>Sphingobacterium</taxon>
    </lineage>
</organism>
<sequence length="32" mass="3671">MFVKDSVYIQNKDKPDAKNVCQVVMLLVNSLM</sequence>
<reference evidence="1 2" key="1">
    <citation type="submission" date="2018-06" db="EMBL/GenBank/DDBJ databases">
        <authorList>
            <consortium name="Pathogen Informatics"/>
            <person name="Doyle S."/>
        </authorList>
    </citation>
    <scope>NUCLEOTIDE SEQUENCE [LARGE SCALE GENOMIC DNA]</scope>
    <source>
        <strain evidence="1 2">NCTC11388</strain>
    </source>
</reference>
<protein>
    <submittedName>
        <fullName evidence="1">Uncharacterized protein</fullName>
    </submittedName>
</protein>
<gene>
    <name evidence="1" type="ORF">NCTC11388_03278</name>
</gene>
<proteinExistence type="predicted"/>
<evidence type="ECO:0000313" key="2">
    <source>
        <dbReference type="Proteomes" id="UP000254893"/>
    </source>
</evidence>